<dbReference type="PRINTS" id="PR00171">
    <property type="entry name" value="SUGRTRNSPORT"/>
</dbReference>
<dbReference type="AlphaFoldDB" id="A0A8H3WMG1"/>
<evidence type="ECO:0000256" key="2">
    <source>
        <dbReference type="ARBA" id="ARBA00010992"/>
    </source>
</evidence>
<organism evidence="9 10">
    <name type="scientific">Colletotrichum asianum</name>
    <dbReference type="NCBI Taxonomy" id="702518"/>
    <lineage>
        <taxon>Eukaryota</taxon>
        <taxon>Fungi</taxon>
        <taxon>Dikarya</taxon>
        <taxon>Ascomycota</taxon>
        <taxon>Pezizomycotina</taxon>
        <taxon>Sordariomycetes</taxon>
        <taxon>Hypocreomycetidae</taxon>
        <taxon>Glomerellales</taxon>
        <taxon>Glomerellaceae</taxon>
        <taxon>Colletotrichum</taxon>
        <taxon>Colletotrichum gloeosporioides species complex</taxon>
    </lineage>
</organism>
<evidence type="ECO:0000259" key="8">
    <source>
        <dbReference type="PROSITE" id="PS50850"/>
    </source>
</evidence>
<keyword evidence="10" id="KW-1185">Reference proteome</keyword>
<accession>A0A8H3WMG1</accession>
<dbReference type="SUPFAM" id="SSF103473">
    <property type="entry name" value="MFS general substrate transporter"/>
    <property type="match status" value="1"/>
</dbReference>
<protein>
    <submittedName>
        <fullName evidence="9">MFS quinate transporter</fullName>
    </submittedName>
</protein>
<feature type="transmembrane region" description="Helical" evidence="7">
    <location>
        <begin position="328"/>
        <end position="349"/>
    </location>
</feature>
<dbReference type="InterPro" id="IPR036259">
    <property type="entry name" value="MFS_trans_sf"/>
</dbReference>
<evidence type="ECO:0000313" key="9">
    <source>
        <dbReference type="EMBL" id="KAF0328497.1"/>
    </source>
</evidence>
<keyword evidence="3" id="KW-0813">Transport</keyword>
<comment type="similarity">
    <text evidence="2">Belongs to the major facilitator superfamily. Sugar transporter (TC 2.A.1.1) family.</text>
</comment>
<dbReference type="EMBL" id="WOWK01000017">
    <property type="protein sequence ID" value="KAF0328497.1"/>
    <property type="molecule type" value="Genomic_DNA"/>
</dbReference>
<feature type="domain" description="Major facilitator superfamily (MFS) profile" evidence="8">
    <location>
        <begin position="57"/>
        <end position="445"/>
    </location>
</feature>
<feature type="transmembrane region" description="Helical" evidence="7">
    <location>
        <begin position="112"/>
        <end position="130"/>
    </location>
</feature>
<evidence type="ECO:0000256" key="6">
    <source>
        <dbReference type="ARBA" id="ARBA00023136"/>
    </source>
</evidence>
<dbReference type="InterPro" id="IPR020846">
    <property type="entry name" value="MFS_dom"/>
</dbReference>
<dbReference type="InterPro" id="IPR050360">
    <property type="entry name" value="MFS_Sugar_Transporters"/>
</dbReference>
<dbReference type="PANTHER" id="PTHR48022:SF59">
    <property type="entry name" value="MAJOR FACILITATOR SUPERFAMILY (MFS) PROFILE DOMAIN-CONTAINING PROTEIN"/>
    <property type="match status" value="1"/>
</dbReference>
<feature type="transmembrane region" description="Helical" evidence="7">
    <location>
        <begin position="165"/>
        <end position="187"/>
    </location>
</feature>
<feature type="transmembrane region" description="Helical" evidence="7">
    <location>
        <begin position="199"/>
        <end position="224"/>
    </location>
</feature>
<dbReference type="InterPro" id="IPR003663">
    <property type="entry name" value="Sugar/inositol_transpt"/>
</dbReference>
<keyword evidence="5 7" id="KW-1133">Transmembrane helix</keyword>
<comment type="subcellular location">
    <subcellularLocation>
        <location evidence="1">Membrane</location>
        <topology evidence="1">Multi-pass membrane protein</topology>
    </subcellularLocation>
</comment>
<dbReference type="GO" id="GO:0005351">
    <property type="term" value="F:carbohydrate:proton symporter activity"/>
    <property type="evidence" value="ECO:0007669"/>
    <property type="project" value="TreeGrafter"/>
</dbReference>
<dbReference type="OrthoDB" id="5296287at2759"/>
<evidence type="ECO:0000313" key="10">
    <source>
        <dbReference type="Proteomes" id="UP000434172"/>
    </source>
</evidence>
<evidence type="ECO:0000256" key="3">
    <source>
        <dbReference type="ARBA" id="ARBA00022448"/>
    </source>
</evidence>
<dbReference type="Gene3D" id="1.20.1250.20">
    <property type="entry name" value="MFS general substrate transporter like domains"/>
    <property type="match status" value="1"/>
</dbReference>
<comment type="caution">
    <text evidence="9">The sequence shown here is derived from an EMBL/GenBank/DDBJ whole genome shotgun (WGS) entry which is preliminary data.</text>
</comment>
<dbReference type="PANTHER" id="PTHR48022">
    <property type="entry name" value="PLASTIDIC GLUCOSE TRANSPORTER 4"/>
    <property type="match status" value="1"/>
</dbReference>
<dbReference type="PROSITE" id="PS00216">
    <property type="entry name" value="SUGAR_TRANSPORT_1"/>
    <property type="match status" value="1"/>
</dbReference>
<dbReference type="PROSITE" id="PS50850">
    <property type="entry name" value="MFS"/>
    <property type="match status" value="1"/>
</dbReference>
<feature type="transmembrane region" description="Helical" evidence="7">
    <location>
        <begin position="236"/>
        <end position="254"/>
    </location>
</feature>
<evidence type="ECO:0000256" key="7">
    <source>
        <dbReference type="SAM" id="Phobius"/>
    </source>
</evidence>
<name>A0A8H3WMG1_9PEZI</name>
<feature type="transmembrane region" description="Helical" evidence="7">
    <location>
        <begin position="385"/>
        <end position="406"/>
    </location>
</feature>
<evidence type="ECO:0000256" key="5">
    <source>
        <dbReference type="ARBA" id="ARBA00022989"/>
    </source>
</evidence>
<keyword evidence="6 7" id="KW-0472">Membrane</keyword>
<sequence>MADNICLLRLNDSSSFVKTTTIASSGCYVTMDALKKSSLAKYVYGVKSLPPGIFNWHLFVTVTAFALGGCPKGSMSLMGWDEGAAASITELESFKHAYHLEGSNSKTTISNLVSFVNIGAGVGAFLSFFLNDKIGRLWSMRLYQTIYAAESLISCFSYGNHGVLYVGRIIAGLGIGACTVVGPMSIAEMAPKSIRGLMTLWFNVCMLGGQALGIFTVFGCSTNISSEHSLQYQIPWFVQTFVPAIAVGLSFFSVESPRGLAIQRKQKDALDALVKLRGLPADHPYLEEEYALIETHLDDENQQSGGQGYLSIMKETFMVRSNLRRVQLTIVAYILAQFSGANSVSSLILTGQPRLLIGTFRLPTIFQRSSVTLEFRAGAKVYSSGLYAVAKMICCLVASLVFVDVLGRRKSLMIGITIQAACHAYLSSYQRSTPFNSIQSIQSIS</sequence>
<dbReference type="Pfam" id="PF00083">
    <property type="entry name" value="Sugar_tr"/>
    <property type="match status" value="1"/>
</dbReference>
<evidence type="ECO:0000256" key="1">
    <source>
        <dbReference type="ARBA" id="ARBA00004141"/>
    </source>
</evidence>
<proteinExistence type="inferred from homology"/>
<keyword evidence="4 7" id="KW-0812">Transmembrane</keyword>
<dbReference type="InterPro" id="IPR005829">
    <property type="entry name" value="Sugar_transporter_CS"/>
</dbReference>
<dbReference type="Proteomes" id="UP000434172">
    <property type="component" value="Unassembled WGS sequence"/>
</dbReference>
<reference evidence="9 10" key="1">
    <citation type="submission" date="2019-12" db="EMBL/GenBank/DDBJ databases">
        <title>A genome sequence resource for the geographically widespread anthracnose pathogen Colletotrichum asianum.</title>
        <authorList>
            <person name="Meng Y."/>
        </authorList>
    </citation>
    <scope>NUCLEOTIDE SEQUENCE [LARGE SCALE GENOMIC DNA]</scope>
    <source>
        <strain evidence="9 10">ICMP 18580</strain>
    </source>
</reference>
<dbReference type="InterPro" id="IPR005828">
    <property type="entry name" value="MFS_sugar_transport-like"/>
</dbReference>
<evidence type="ECO:0000256" key="4">
    <source>
        <dbReference type="ARBA" id="ARBA00022692"/>
    </source>
</evidence>
<gene>
    <name evidence="9" type="ORF">GQ607_004293</name>
</gene>
<dbReference type="GO" id="GO:0016020">
    <property type="term" value="C:membrane"/>
    <property type="evidence" value="ECO:0007669"/>
    <property type="project" value="UniProtKB-SubCell"/>
</dbReference>